<dbReference type="EMBL" id="FWFR01000001">
    <property type="protein sequence ID" value="SLN37977.1"/>
    <property type="molecule type" value="Genomic_DNA"/>
</dbReference>
<dbReference type="PROSITE" id="PS51186">
    <property type="entry name" value="GNAT"/>
    <property type="match status" value="1"/>
</dbReference>
<dbReference type="InterPro" id="IPR016181">
    <property type="entry name" value="Acyl_CoA_acyltransferase"/>
</dbReference>
<evidence type="ECO:0000313" key="4">
    <source>
        <dbReference type="EMBL" id="SLN37977.1"/>
    </source>
</evidence>
<dbReference type="OrthoDB" id="2135706at2"/>
<evidence type="ECO:0000313" key="5">
    <source>
        <dbReference type="Proteomes" id="UP000193200"/>
    </source>
</evidence>
<evidence type="ECO:0000256" key="1">
    <source>
        <dbReference type="ARBA" id="ARBA00022679"/>
    </source>
</evidence>
<keyword evidence="5" id="KW-1185">Reference proteome</keyword>
<reference evidence="4 5" key="1">
    <citation type="submission" date="2017-03" db="EMBL/GenBank/DDBJ databases">
        <authorList>
            <person name="Afonso C.L."/>
            <person name="Miller P.J."/>
            <person name="Scott M.A."/>
            <person name="Spackman E."/>
            <person name="Goraichik I."/>
            <person name="Dimitrov K.M."/>
            <person name="Suarez D.L."/>
            <person name="Swayne D.E."/>
        </authorList>
    </citation>
    <scope>NUCLEOTIDE SEQUENCE [LARGE SCALE GENOMIC DNA]</scope>
    <source>
        <strain evidence="4 5">CECT 7691</strain>
    </source>
</reference>
<name>A0A1Y5SD11_9PROT</name>
<protein>
    <submittedName>
        <fullName evidence="4">Putative N-acetyltransferase YycN</fullName>
        <ecNumber evidence="4">2.3.1.-</ecNumber>
    </submittedName>
</protein>
<sequence>MTIPDSARPAAEAPIHVRDSGPDDLDAVLAILPRLAAFELPPKRVAEDLWRHDAALLRAKVAGERPDCHVRVAEGEDGALLGVAILTLRPEPMSGAPSAHLEVLAVAEGAEGRGVGRALMEATEAVAAGHGARSVTLHVFANNDRARRLYERVGYASEIHRYIKHLDD</sequence>
<accession>A0A1Y5SD11</accession>
<proteinExistence type="predicted"/>
<dbReference type="Pfam" id="PF00583">
    <property type="entry name" value="Acetyltransf_1"/>
    <property type="match status" value="1"/>
</dbReference>
<feature type="domain" description="N-acetyltransferase" evidence="3">
    <location>
        <begin position="15"/>
        <end position="168"/>
    </location>
</feature>
<dbReference type="EC" id="2.3.1.-" evidence="4"/>
<evidence type="ECO:0000256" key="2">
    <source>
        <dbReference type="ARBA" id="ARBA00023315"/>
    </source>
</evidence>
<keyword evidence="1 4" id="KW-0808">Transferase</keyword>
<dbReference type="AlphaFoldDB" id="A0A1Y5SD11"/>
<dbReference type="PANTHER" id="PTHR43877">
    <property type="entry name" value="AMINOALKYLPHOSPHONATE N-ACETYLTRANSFERASE-RELATED-RELATED"/>
    <property type="match status" value="1"/>
</dbReference>
<organism evidence="4 5">
    <name type="scientific">Oceanibacterium hippocampi</name>
    <dbReference type="NCBI Taxonomy" id="745714"/>
    <lineage>
        <taxon>Bacteria</taxon>
        <taxon>Pseudomonadati</taxon>
        <taxon>Pseudomonadota</taxon>
        <taxon>Alphaproteobacteria</taxon>
        <taxon>Sneathiellales</taxon>
        <taxon>Sneathiellaceae</taxon>
        <taxon>Oceanibacterium</taxon>
    </lineage>
</organism>
<dbReference type="InterPro" id="IPR000182">
    <property type="entry name" value="GNAT_dom"/>
</dbReference>
<gene>
    <name evidence="4" type="primary">yycN</name>
    <name evidence="4" type="ORF">OCH7691_01559</name>
</gene>
<dbReference type="InterPro" id="IPR050832">
    <property type="entry name" value="Bact_Acetyltransf"/>
</dbReference>
<evidence type="ECO:0000259" key="3">
    <source>
        <dbReference type="PROSITE" id="PS51186"/>
    </source>
</evidence>
<dbReference type="InParanoid" id="A0A1Y5SD11"/>
<keyword evidence="2 4" id="KW-0012">Acyltransferase</keyword>
<dbReference type="SUPFAM" id="SSF55729">
    <property type="entry name" value="Acyl-CoA N-acyltransferases (Nat)"/>
    <property type="match status" value="1"/>
</dbReference>
<dbReference type="CDD" id="cd04301">
    <property type="entry name" value="NAT_SF"/>
    <property type="match status" value="1"/>
</dbReference>
<dbReference type="RefSeq" id="WP_085882764.1">
    <property type="nucleotide sequence ID" value="NZ_FWFR01000001.1"/>
</dbReference>
<dbReference type="GO" id="GO:0016747">
    <property type="term" value="F:acyltransferase activity, transferring groups other than amino-acyl groups"/>
    <property type="evidence" value="ECO:0007669"/>
    <property type="project" value="InterPro"/>
</dbReference>
<dbReference type="Proteomes" id="UP000193200">
    <property type="component" value="Unassembled WGS sequence"/>
</dbReference>
<dbReference type="Gene3D" id="3.40.630.30">
    <property type="match status" value="1"/>
</dbReference>